<organism evidence="1 2">
    <name type="scientific">Hypocrea atroviridis (strain ATCC 20476 / IMI 206040)</name>
    <name type="common">Trichoderma atroviride</name>
    <dbReference type="NCBI Taxonomy" id="452589"/>
    <lineage>
        <taxon>Eukaryota</taxon>
        <taxon>Fungi</taxon>
        <taxon>Dikarya</taxon>
        <taxon>Ascomycota</taxon>
        <taxon>Pezizomycotina</taxon>
        <taxon>Sordariomycetes</taxon>
        <taxon>Hypocreomycetidae</taxon>
        <taxon>Hypocreales</taxon>
        <taxon>Hypocreaceae</taxon>
        <taxon>Trichoderma</taxon>
    </lineage>
</organism>
<keyword evidence="2" id="KW-1185">Reference proteome</keyword>
<dbReference type="GeneID" id="25782856"/>
<name>G9P1K6_HYPAI</name>
<dbReference type="EMBL" id="ABDG02000026">
    <property type="protein sequence ID" value="EHK43340.1"/>
    <property type="molecule type" value="Genomic_DNA"/>
</dbReference>
<reference evidence="1 2" key="1">
    <citation type="journal article" date="2011" name="Genome Biol.">
        <title>Comparative genome sequence analysis underscores mycoparasitism as the ancestral life style of Trichoderma.</title>
        <authorList>
            <person name="Kubicek C.P."/>
            <person name="Herrera-Estrella A."/>
            <person name="Seidl-Seiboth V."/>
            <person name="Martinez D.A."/>
            <person name="Druzhinina I.S."/>
            <person name="Thon M."/>
            <person name="Zeilinger S."/>
            <person name="Casas-Flores S."/>
            <person name="Horwitz B.A."/>
            <person name="Mukherjee P.K."/>
            <person name="Mukherjee M."/>
            <person name="Kredics L."/>
            <person name="Alcaraz L.D."/>
            <person name="Aerts A."/>
            <person name="Antal Z."/>
            <person name="Atanasova L."/>
            <person name="Cervantes-Badillo M.G."/>
            <person name="Challacombe J."/>
            <person name="Chertkov O."/>
            <person name="McCluskey K."/>
            <person name="Coulpier F."/>
            <person name="Deshpande N."/>
            <person name="von Doehren H."/>
            <person name="Ebbole D.J."/>
            <person name="Esquivel-Naranjo E.U."/>
            <person name="Fekete E."/>
            <person name="Flipphi M."/>
            <person name="Glaser F."/>
            <person name="Gomez-Rodriguez E.Y."/>
            <person name="Gruber S."/>
            <person name="Han C."/>
            <person name="Henrissat B."/>
            <person name="Hermosa R."/>
            <person name="Hernandez-Onate M."/>
            <person name="Karaffa L."/>
            <person name="Kosti I."/>
            <person name="Le Crom S."/>
            <person name="Lindquist E."/>
            <person name="Lucas S."/>
            <person name="Luebeck M."/>
            <person name="Luebeck P.S."/>
            <person name="Margeot A."/>
            <person name="Metz B."/>
            <person name="Misra M."/>
            <person name="Nevalainen H."/>
            <person name="Omann M."/>
            <person name="Packer N."/>
            <person name="Perrone G."/>
            <person name="Uresti-Rivera E.E."/>
            <person name="Salamov A."/>
            <person name="Schmoll M."/>
            <person name="Seiboth B."/>
            <person name="Shapiro H."/>
            <person name="Sukno S."/>
            <person name="Tamayo-Ramos J.A."/>
            <person name="Tisch D."/>
            <person name="Wiest A."/>
            <person name="Wilkinson H.H."/>
            <person name="Zhang M."/>
            <person name="Coutinho P.M."/>
            <person name="Kenerley C.M."/>
            <person name="Monte E."/>
            <person name="Baker S.E."/>
            <person name="Grigoriev I.V."/>
        </authorList>
    </citation>
    <scope>NUCLEOTIDE SEQUENCE [LARGE SCALE GENOMIC DNA]</scope>
    <source>
        <strain evidence="2">ATCC 20476 / IMI 206040</strain>
    </source>
</reference>
<comment type="caution">
    <text evidence="1">The sequence shown here is derived from an EMBL/GenBank/DDBJ whole genome shotgun (WGS) entry which is preliminary data.</text>
</comment>
<protein>
    <submittedName>
        <fullName evidence="1">Uncharacterized protein</fullName>
    </submittedName>
</protein>
<evidence type="ECO:0000313" key="1">
    <source>
        <dbReference type="EMBL" id="EHK43340.1"/>
    </source>
</evidence>
<dbReference type="Proteomes" id="UP000005426">
    <property type="component" value="Unassembled WGS sequence"/>
</dbReference>
<dbReference type="AlphaFoldDB" id="G9P1K6"/>
<evidence type="ECO:0000313" key="2">
    <source>
        <dbReference type="Proteomes" id="UP000005426"/>
    </source>
</evidence>
<sequence length="121" mass="13563">MADLRTSILIGESAVEIDRLLEDIRARFSAWDLSHRALSTEDDRLNCRLANSEDIRADVIKQLRNIATRLAHVFCVVKIHEDVISNLSSDVITIITSNVETIKEAVDQLYGLCNKLACSHS</sequence>
<gene>
    <name evidence="1" type="ORF">TRIATDRAFT_310884</name>
</gene>
<dbReference type="KEGG" id="tatv:25782856"/>
<dbReference type="HOGENOM" id="CLU_2038385_0_0_1"/>
<accession>G9P1K6</accession>
<proteinExistence type="predicted"/>